<sequence>MIIAFIVILLLLFFIPLPLYLKFFFRDNKLSVFVYNFKIYPRRSVKELIEEPKEHTFYPKLVYINILQNIYNKSGYFLYKSALKINFDITYGLNDAYTTAMSYGLLQAFINSGYYFFNKLFRIISYKPNIKLKYDEFFLEFTVKSIIYINLAKIIYITLLIYISFRKGAKENLNPKEAV</sequence>
<keyword evidence="3" id="KW-1185">Reference proteome</keyword>
<dbReference type="PATRIC" id="fig|1121318.3.peg.512"/>
<dbReference type="Proteomes" id="UP000037043">
    <property type="component" value="Unassembled WGS sequence"/>
</dbReference>
<dbReference type="InterPro" id="IPR021338">
    <property type="entry name" value="DUF2953"/>
</dbReference>
<feature type="transmembrane region" description="Helical" evidence="1">
    <location>
        <begin position="137"/>
        <end position="165"/>
    </location>
</feature>
<dbReference type="EMBL" id="LHUR01000011">
    <property type="protein sequence ID" value="KOA20921.1"/>
    <property type="molecule type" value="Genomic_DNA"/>
</dbReference>
<keyword evidence="1" id="KW-0472">Membrane</keyword>
<dbReference type="STRING" id="36844.SAMN04488501_104211"/>
<comment type="caution">
    <text evidence="2">The sequence shown here is derived from an EMBL/GenBank/DDBJ whole genome shotgun (WGS) entry which is preliminary data.</text>
</comment>
<keyword evidence="1" id="KW-1133">Transmembrane helix</keyword>
<evidence type="ECO:0000313" key="2">
    <source>
        <dbReference type="EMBL" id="KOA20921.1"/>
    </source>
</evidence>
<dbReference type="AlphaFoldDB" id="A0A0L6ZD65"/>
<evidence type="ECO:0000256" key="1">
    <source>
        <dbReference type="SAM" id="Phobius"/>
    </source>
</evidence>
<feature type="transmembrane region" description="Helical" evidence="1">
    <location>
        <begin position="96"/>
        <end position="117"/>
    </location>
</feature>
<evidence type="ECO:0008006" key="4">
    <source>
        <dbReference type="Google" id="ProtNLM"/>
    </source>
</evidence>
<name>A0A0L6ZD65_9CLOT</name>
<reference evidence="3" key="1">
    <citation type="submission" date="2015-08" db="EMBL/GenBank/DDBJ databases">
        <title>Genome sequence of the strict anaerobe Clostridium homopropionicum LuHBu1 (DSM 5847T).</title>
        <authorList>
            <person name="Poehlein A."/>
            <person name="Beck M."/>
            <person name="Schiel-Bengelsdorf B."/>
            <person name="Bengelsdorf F.R."/>
            <person name="Daniel R."/>
            <person name="Duerre P."/>
        </authorList>
    </citation>
    <scope>NUCLEOTIDE SEQUENCE [LARGE SCALE GENOMIC DNA]</scope>
    <source>
        <strain evidence="3">DSM 5847</strain>
    </source>
</reference>
<dbReference type="Pfam" id="PF11167">
    <property type="entry name" value="DUF2953"/>
    <property type="match status" value="1"/>
</dbReference>
<proteinExistence type="predicted"/>
<gene>
    <name evidence="2" type="ORF">CLHOM_05090</name>
</gene>
<evidence type="ECO:0000313" key="3">
    <source>
        <dbReference type="Proteomes" id="UP000037043"/>
    </source>
</evidence>
<organism evidence="2 3">
    <name type="scientific">Clostridium homopropionicum DSM 5847</name>
    <dbReference type="NCBI Taxonomy" id="1121318"/>
    <lineage>
        <taxon>Bacteria</taxon>
        <taxon>Bacillati</taxon>
        <taxon>Bacillota</taxon>
        <taxon>Clostridia</taxon>
        <taxon>Eubacteriales</taxon>
        <taxon>Clostridiaceae</taxon>
        <taxon>Clostridium</taxon>
    </lineage>
</organism>
<accession>A0A0L6ZD65</accession>
<protein>
    <recommendedName>
        <fullName evidence="4">DUF2953 domain-containing protein</fullName>
    </recommendedName>
</protein>
<keyword evidence="1" id="KW-0812">Transmembrane</keyword>
<dbReference type="RefSeq" id="WP_052220106.1">
    <property type="nucleotide sequence ID" value="NZ_LHUR01000011.1"/>
</dbReference>